<name>A0ABY8PPN9_9BACT</name>
<evidence type="ECO:0000259" key="2">
    <source>
        <dbReference type="Pfam" id="PF00149"/>
    </source>
</evidence>
<proteinExistence type="predicted"/>
<dbReference type="Gene3D" id="3.60.21.10">
    <property type="match status" value="1"/>
</dbReference>
<protein>
    <submittedName>
        <fullName evidence="3">Metallophosphoesterase</fullName>
    </submittedName>
</protein>
<organism evidence="3 4">
    <name type="scientific">Marinitoga aeolica</name>
    <dbReference type="NCBI Taxonomy" id="2809031"/>
    <lineage>
        <taxon>Bacteria</taxon>
        <taxon>Thermotogati</taxon>
        <taxon>Thermotogota</taxon>
        <taxon>Thermotogae</taxon>
        <taxon>Petrotogales</taxon>
        <taxon>Petrotogaceae</taxon>
        <taxon>Marinitoga</taxon>
    </lineage>
</organism>
<gene>
    <name evidence="3" type="ORF">JRV97_09460</name>
</gene>
<dbReference type="Pfam" id="PF00149">
    <property type="entry name" value="Metallophos"/>
    <property type="match status" value="1"/>
</dbReference>
<dbReference type="SUPFAM" id="SSF56300">
    <property type="entry name" value="Metallo-dependent phosphatases"/>
    <property type="match status" value="1"/>
</dbReference>
<keyword evidence="4" id="KW-1185">Reference proteome</keyword>
<dbReference type="RefSeq" id="WP_280998357.1">
    <property type="nucleotide sequence ID" value="NZ_CP069362.1"/>
</dbReference>
<reference evidence="3 4" key="1">
    <citation type="submission" date="2021-02" db="EMBL/GenBank/DDBJ databases">
        <title>Characterization of Marinitoga sp. nov. str. BP5-C20A.</title>
        <authorList>
            <person name="Erauso G."/>
            <person name="Postec A."/>
        </authorList>
    </citation>
    <scope>NUCLEOTIDE SEQUENCE [LARGE SCALE GENOMIC DNA]</scope>
    <source>
        <strain evidence="3 4">BP5-C20A</strain>
    </source>
</reference>
<keyword evidence="1" id="KW-0732">Signal</keyword>
<dbReference type="EMBL" id="CP069362">
    <property type="protein sequence ID" value="WGS64589.1"/>
    <property type="molecule type" value="Genomic_DNA"/>
</dbReference>
<dbReference type="InterPro" id="IPR029052">
    <property type="entry name" value="Metallo-depent_PP-like"/>
</dbReference>
<accession>A0ABY8PPN9</accession>
<feature type="domain" description="Calcineurin-like phosphoesterase" evidence="2">
    <location>
        <begin position="107"/>
        <end position="288"/>
    </location>
</feature>
<evidence type="ECO:0000313" key="3">
    <source>
        <dbReference type="EMBL" id="WGS64589.1"/>
    </source>
</evidence>
<dbReference type="InterPro" id="IPR004843">
    <property type="entry name" value="Calcineurin-like_PHP"/>
</dbReference>
<evidence type="ECO:0000313" key="4">
    <source>
        <dbReference type="Proteomes" id="UP001232493"/>
    </source>
</evidence>
<dbReference type="InterPro" id="IPR039331">
    <property type="entry name" value="PAPs-like"/>
</dbReference>
<sequence length="371" mass="44015">MRKFSLLILGIIIFSTLLLAKFIWPPYLTNQGETYVTINFKTLDENIQVNLYEENVLINEFRSLKKGLVHLKIKNLKPNTKYNYEVITNDDYYKGFFHTKNNNTAKFKIVVYGDTRYYDKLHRMIIEKIIDENPEFVFNVGDLVENGNEIKYWNNFFNVIKGLNCFYYPVLGNHEKNSKIYYEAFDLPEGGGDYNKQWYSFSYGTYHFIVLDSIIPLNSKLFNKETQWLIEDLKRNKEKYNIVFYHYPFWNNSPYVWRKQNFELEKNWRPIFEKYNVKLVFNGHVHGYERFEKNEIVYITTGAGGAPFDKATKKAYVPNTKKVVYGVLEYVVLELSKDKIKIIVKGVGESASYNIHNVKPVNKVIDYLEIK</sequence>
<evidence type="ECO:0000256" key="1">
    <source>
        <dbReference type="ARBA" id="ARBA00022729"/>
    </source>
</evidence>
<dbReference type="PANTHER" id="PTHR22953">
    <property type="entry name" value="ACID PHOSPHATASE RELATED"/>
    <property type="match status" value="1"/>
</dbReference>
<dbReference type="Proteomes" id="UP001232493">
    <property type="component" value="Chromosome"/>
</dbReference>
<dbReference type="PANTHER" id="PTHR22953:SF153">
    <property type="entry name" value="PURPLE ACID PHOSPHATASE"/>
    <property type="match status" value="1"/>
</dbReference>